<dbReference type="GO" id="GO:0003677">
    <property type="term" value="F:DNA binding"/>
    <property type="evidence" value="ECO:0007669"/>
    <property type="project" value="InterPro"/>
</dbReference>
<dbReference type="InterPro" id="IPR010982">
    <property type="entry name" value="Lambda_DNA-bd_dom_sf"/>
</dbReference>
<gene>
    <name evidence="1" type="ordered locus">MLBr00293</name>
</gene>
<dbReference type="SMR" id="A0A0H3MPB7"/>
<dbReference type="Gene3D" id="1.10.260.40">
    <property type="entry name" value="lambda repressor-like DNA-binding domains"/>
    <property type="match status" value="1"/>
</dbReference>
<dbReference type="AlphaFoldDB" id="A0A0H3MPB7"/>
<evidence type="ECO:0000313" key="1">
    <source>
        <dbReference type="EMBL" id="CAR70386.1"/>
    </source>
</evidence>
<organism evidence="1 2">
    <name type="scientific">Mycobacterium leprae (strain Br4923)</name>
    <dbReference type="NCBI Taxonomy" id="561304"/>
    <lineage>
        <taxon>Bacteria</taxon>
        <taxon>Bacillati</taxon>
        <taxon>Actinomycetota</taxon>
        <taxon>Actinomycetes</taxon>
        <taxon>Mycobacteriales</taxon>
        <taxon>Mycobacteriaceae</taxon>
        <taxon>Mycobacterium</taxon>
    </lineage>
</organism>
<dbReference type="KEGG" id="mlb:MLBr00293"/>
<protein>
    <submittedName>
        <fullName evidence="1">Uncharacterized protein</fullName>
    </submittedName>
</protein>
<accession>A0A0H3MPB7</accession>
<evidence type="ECO:0000313" key="2">
    <source>
        <dbReference type="Proteomes" id="UP000006900"/>
    </source>
</evidence>
<reference evidence="1 2" key="1">
    <citation type="journal article" date="2009" name="Nat. Genet.">
        <title>Comparative genomic and phylogeographic analysis of Mycobacterium leprae.</title>
        <authorList>
            <person name="Monot M."/>
            <person name="Honore N."/>
            <person name="Garnier T."/>
            <person name="Zidane N."/>
            <person name="Sherafi D."/>
            <person name="Paniz-Mondolfi A."/>
            <person name="Matsuoka M."/>
            <person name="Taylor G.M."/>
            <person name="Donoghue H.D."/>
            <person name="Bouwman A."/>
            <person name="Mays S."/>
            <person name="Watson C."/>
            <person name="Lockwood D."/>
            <person name="Khamispour A."/>
            <person name="Dowlati Y."/>
            <person name="Jianping S."/>
            <person name="Rea T.H."/>
            <person name="Vera-Cabrera L."/>
            <person name="Stefani M.M."/>
            <person name="Banu S."/>
            <person name="Macdonald M."/>
            <person name="Sapkota B.R."/>
            <person name="Spencer J.S."/>
            <person name="Thomas J."/>
            <person name="Harshman K."/>
            <person name="Singh P."/>
            <person name="Busso P."/>
            <person name="Gattiker A."/>
            <person name="Rougemont J."/>
            <person name="Brennan P.J."/>
            <person name="Cole S.T."/>
        </authorList>
    </citation>
    <scope>NUCLEOTIDE SEQUENCE [LARGE SCALE GENOMIC DNA]</scope>
    <source>
        <strain evidence="2">Br4923</strain>
    </source>
</reference>
<proteinExistence type="predicted"/>
<dbReference type="Proteomes" id="UP000006900">
    <property type="component" value="Chromosome"/>
</dbReference>
<sequence>MPVAYFFDDDPSKQIQTELELLGAVCNMGVSNIALYAANHRQTSSGTVSDIIDKLVKREALERTDGRHG</sequence>
<name>A0A0H3MPB7_MYCLB</name>
<dbReference type="HOGENOM" id="CLU_2771465_0_0_11"/>
<dbReference type="EMBL" id="FM211192">
    <property type="protein sequence ID" value="CAR70386.1"/>
    <property type="molecule type" value="Genomic_DNA"/>
</dbReference>